<dbReference type="SUPFAM" id="SSF47592">
    <property type="entry name" value="SWIB/MDM2 domain"/>
    <property type="match status" value="1"/>
</dbReference>
<dbReference type="GO" id="GO:0043066">
    <property type="term" value="P:negative regulation of apoptotic process"/>
    <property type="evidence" value="ECO:0007669"/>
    <property type="project" value="InterPro"/>
</dbReference>
<gene>
    <name evidence="5" type="primary">MDM4</name>
</gene>
<dbReference type="GO" id="GO:0016567">
    <property type="term" value="P:protein ubiquitination"/>
    <property type="evidence" value="ECO:0007669"/>
    <property type="project" value="TreeGrafter"/>
</dbReference>
<dbReference type="PIRSF" id="PIRSF006748">
    <property type="entry name" value="p53_MDM_2/4"/>
    <property type="match status" value="1"/>
</dbReference>
<name>A0A8D2L0Q0_VARKO</name>
<dbReference type="GO" id="GO:0008270">
    <property type="term" value="F:zinc ion binding"/>
    <property type="evidence" value="ECO:0007669"/>
    <property type="project" value="UniProtKB-KW"/>
</dbReference>
<dbReference type="Pfam" id="PF02201">
    <property type="entry name" value="SWIB"/>
    <property type="match status" value="1"/>
</dbReference>
<keyword evidence="1" id="KW-0479">Metal-binding</keyword>
<dbReference type="Proteomes" id="UP000694545">
    <property type="component" value="Unplaced"/>
</dbReference>
<accession>A0A8D2L0Q0</accession>
<dbReference type="PROSITE" id="PS51925">
    <property type="entry name" value="SWIB_MDM2"/>
    <property type="match status" value="1"/>
</dbReference>
<sequence>MSSSSSAQYSSSENACRTSLEPIKQVRPKLQLLKILQAAGAQGETFTLKEIIHYLGEYIMLKQLYDKEQQHMVYCGGDQLGDLLGRESFSVKDPSPIYDMLKRNVTSATVAE</sequence>
<dbReference type="Gene3D" id="1.10.245.10">
    <property type="entry name" value="SWIB/MDM2 domain"/>
    <property type="match status" value="1"/>
</dbReference>
<dbReference type="GO" id="GO:0005634">
    <property type="term" value="C:nucleus"/>
    <property type="evidence" value="ECO:0007669"/>
    <property type="project" value="InterPro"/>
</dbReference>
<dbReference type="InterPro" id="IPR036885">
    <property type="entry name" value="SWIB_MDM2_dom_sf"/>
</dbReference>
<evidence type="ECO:0000313" key="5">
    <source>
        <dbReference type="Ensembl" id="ENSVKKP00000015020.1"/>
    </source>
</evidence>
<reference evidence="5" key="1">
    <citation type="submission" date="2025-08" db="UniProtKB">
        <authorList>
            <consortium name="Ensembl"/>
        </authorList>
    </citation>
    <scope>IDENTIFICATION</scope>
</reference>
<reference evidence="5" key="2">
    <citation type="submission" date="2025-09" db="UniProtKB">
        <authorList>
            <consortium name="Ensembl"/>
        </authorList>
    </citation>
    <scope>IDENTIFICATION</scope>
</reference>
<evidence type="ECO:0000256" key="1">
    <source>
        <dbReference type="ARBA" id="ARBA00022723"/>
    </source>
</evidence>
<protein>
    <submittedName>
        <fullName evidence="5">MDM4 regulator of p53</fullName>
    </submittedName>
</protein>
<dbReference type="InterPro" id="IPR016495">
    <property type="entry name" value="p53_neg-reg_MDM_2/4"/>
</dbReference>
<feature type="domain" description="DM2" evidence="4">
    <location>
        <begin position="24"/>
        <end position="107"/>
    </location>
</feature>
<dbReference type="PANTHER" id="PTHR46858:SF12">
    <property type="entry name" value="PROTEIN MDM4"/>
    <property type="match status" value="1"/>
</dbReference>
<dbReference type="GO" id="GO:0051726">
    <property type="term" value="P:regulation of cell cycle"/>
    <property type="evidence" value="ECO:0007669"/>
    <property type="project" value="InterPro"/>
</dbReference>
<dbReference type="GO" id="GO:0010468">
    <property type="term" value="P:regulation of gene expression"/>
    <property type="evidence" value="ECO:0007669"/>
    <property type="project" value="TreeGrafter"/>
</dbReference>
<dbReference type="GO" id="GO:0002039">
    <property type="term" value="F:p53 binding"/>
    <property type="evidence" value="ECO:0007669"/>
    <property type="project" value="TreeGrafter"/>
</dbReference>
<evidence type="ECO:0000256" key="2">
    <source>
        <dbReference type="ARBA" id="ARBA00022771"/>
    </source>
</evidence>
<keyword evidence="6" id="KW-1185">Reference proteome</keyword>
<evidence type="ECO:0000259" key="4">
    <source>
        <dbReference type="PROSITE" id="PS51925"/>
    </source>
</evidence>
<proteinExistence type="predicted"/>
<dbReference type="Ensembl" id="ENSVKKT00000015378.1">
    <property type="protein sequence ID" value="ENSVKKP00000015020.1"/>
    <property type="gene ID" value="ENSVKKG00000010298.1"/>
</dbReference>
<dbReference type="AlphaFoldDB" id="A0A8D2L0Q0"/>
<keyword evidence="2" id="KW-0863">Zinc-finger</keyword>
<dbReference type="GO" id="GO:0061630">
    <property type="term" value="F:ubiquitin protein ligase activity"/>
    <property type="evidence" value="ECO:0007669"/>
    <property type="project" value="TreeGrafter"/>
</dbReference>
<dbReference type="CDD" id="cd17673">
    <property type="entry name" value="MDM4"/>
    <property type="match status" value="1"/>
</dbReference>
<evidence type="ECO:0000313" key="6">
    <source>
        <dbReference type="Proteomes" id="UP000694545"/>
    </source>
</evidence>
<organism evidence="5 6">
    <name type="scientific">Varanus komodoensis</name>
    <name type="common">Komodo dragon</name>
    <dbReference type="NCBI Taxonomy" id="61221"/>
    <lineage>
        <taxon>Eukaryota</taxon>
        <taxon>Metazoa</taxon>
        <taxon>Chordata</taxon>
        <taxon>Craniata</taxon>
        <taxon>Vertebrata</taxon>
        <taxon>Euteleostomi</taxon>
        <taxon>Lepidosauria</taxon>
        <taxon>Squamata</taxon>
        <taxon>Bifurcata</taxon>
        <taxon>Unidentata</taxon>
        <taxon>Episquamata</taxon>
        <taxon>Toxicofera</taxon>
        <taxon>Anguimorpha</taxon>
        <taxon>Paleoanguimorpha</taxon>
        <taxon>Varanoidea</taxon>
        <taxon>Varanidae</taxon>
        <taxon>Varanus</taxon>
    </lineage>
</organism>
<keyword evidence="3" id="KW-0862">Zinc</keyword>
<dbReference type="PANTHER" id="PTHR46858">
    <property type="entry name" value="OS05G0521000 PROTEIN"/>
    <property type="match status" value="1"/>
</dbReference>
<dbReference type="InterPro" id="IPR003121">
    <property type="entry name" value="SWIB_MDM2_domain"/>
</dbReference>
<evidence type="ECO:0000256" key="3">
    <source>
        <dbReference type="ARBA" id="ARBA00022833"/>
    </source>
</evidence>